<dbReference type="PROSITE" id="PS51274">
    <property type="entry name" value="GATASE_COBBQ"/>
    <property type="match status" value="1"/>
</dbReference>
<evidence type="ECO:0000256" key="7">
    <source>
        <dbReference type="HAMAP-Rule" id="MF_00027"/>
    </source>
</evidence>
<dbReference type="Gene3D" id="3.40.50.300">
    <property type="entry name" value="P-loop containing nucleotide triphosphate hydrolases"/>
    <property type="match status" value="2"/>
</dbReference>
<dbReference type="Pfam" id="PF07685">
    <property type="entry name" value="GATase_3"/>
    <property type="match status" value="1"/>
</dbReference>
<dbReference type="PANTHER" id="PTHR43873">
    <property type="entry name" value="COBYRINATE A,C-DIAMIDE SYNTHASE"/>
    <property type="match status" value="1"/>
</dbReference>
<dbReference type="OrthoDB" id="9764035at2"/>
<evidence type="ECO:0000313" key="11">
    <source>
        <dbReference type="Proteomes" id="UP000031121"/>
    </source>
</evidence>
<protein>
    <recommendedName>
        <fullName evidence="7">Hydrogenobyrinate a,c-diamide synthase</fullName>
        <ecNumber evidence="7">6.3.5.9</ecNumber>
    </recommendedName>
    <alternativeName>
        <fullName evidence="7">Hydrogenobyrinic acid a,c-diamide synthase</fullName>
    </alternativeName>
</protein>
<comment type="function">
    <text evidence="7">Catalyzes the ATP-dependent amidation of the two carboxylate groups at positions a and c of hydrogenobyrinate, using either L-glutamine or ammonia as the nitrogen source.</text>
</comment>
<dbReference type="NCBIfam" id="TIGR00379">
    <property type="entry name" value="cobB"/>
    <property type="match status" value="1"/>
</dbReference>
<dbReference type="EMBL" id="CP009302">
    <property type="protein sequence ID" value="AJC12183.1"/>
    <property type="molecule type" value="Genomic_DNA"/>
</dbReference>
<evidence type="ECO:0000259" key="9">
    <source>
        <dbReference type="Pfam" id="PF07685"/>
    </source>
</evidence>
<dbReference type="InterPro" id="IPR029062">
    <property type="entry name" value="Class_I_gatase-like"/>
</dbReference>
<dbReference type="Gene3D" id="3.40.50.880">
    <property type="match status" value="1"/>
</dbReference>
<dbReference type="SUPFAM" id="SSF52317">
    <property type="entry name" value="Class I glutamine amidotransferase-like"/>
    <property type="match status" value="1"/>
</dbReference>
<dbReference type="UniPathway" id="UPA00148">
    <property type="reaction ID" value="UER00220"/>
</dbReference>
<feature type="domain" description="CobQ/CobB/MinD/ParA nucleotide binding" evidence="8">
    <location>
        <begin position="9"/>
        <end position="185"/>
    </location>
</feature>
<dbReference type="HAMAP" id="MF_00027">
    <property type="entry name" value="CobB_CbiA"/>
    <property type="match status" value="1"/>
</dbReference>
<dbReference type="GO" id="GO:0005524">
    <property type="term" value="F:ATP binding"/>
    <property type="evidence" value="ECO:0007669"/>
    <property type="project" value="UniProtKB-UniRule"/>
</dbReference>
<dbReference type="HOGENOM" id="CLU_022752_2_0_11"/>
<dbReference type="InterPro" id="IPR004484">
    <property type="entry name" value="CbiA/CobB_synth"/>
</dbReference>
<evidence type="ECO:0000256" key="6">
    <source>
        <dbReference type="ARBA" id="ARBA00022962"/>
    </source>
</evidence>
<accession>A0A0A8B5V5</accession>
<keyword evidence="3 7" id="KW-0547">Nucleotide-binding</keyword>
<evidence type="ECO:0000256" key="4">
    <source>
        <dbReference type="ARBA" id="ARBA00022840"/>
    </source>
</evidence>
<keyword evidence="7" id="KW-0169">Cobalamin biosynthesis</keyword>
<comment type="domain">
    <text evidence="7">Comprises of two domains. The C-terminal domain contains the binding site for glutamine and catalyzes the hydrolysis of this substrate to glutamate and ammonia. The N-terminal domain is anticipated to bind ATP and hydrogenobyrinate and catalyzes the ultimate synthesis of the diamide product. The ammonia produced via the glutaminase domain is probably translocated to the adjacent domain via a molecular tunnel, where it reacts with an activated intermediate.</text>
</comment>
<name>A0A0A8B5V5_9ACTN</name>
<evidence type="ECO:0000256" key="1">
    <source>
        <dbReference type="ARBA" id="ARBA00001946"/>
    </source>
</evidence>
<dbReference type="Proteomes" id="UP000031121">
    <property type="component" value="Chromosome"/>
</dbReference>
<comment type="cofactor">
    <cofactor evidence="1 7">
        <name>Mg(2+)</name>
        <dbReference type="ChEBI" id="CHEBI:18420"/>
    </cofactor>
</comment>
<dbReference type="InterPro" id="IPR002586">
    <property type="entry name" value="CobQ/CobB/MinD/ParA_Nub-bd_dom"/>
</dbReference>
<comment type="miscellaneous">
    <text evidence="7">The a and c carboxylates of hydrogenobyrinate are activated for nucleophilic attack via formation of a phosphorylated intermediate by ATP. CobB catalyzes first the amidation of the c-carboxylate, and then that of the a-carboxylate.</text>
</comment>
<keyword evidence="5 7" id="KW-0460">Magnesium</keyword>
<organism evidence="10 11">
    <name type="scientific">Berryella intestinalis</name>
    <dbReference type="NCBI Taxonomy" id="1531429"/>
    <lineage>
        <taxon>Bacteria</taxon>
        <taxon>Bacillati</taxon>
        <taxon>Actinomycetota</taxon>
        <taxon>Coriobacteriia</taxon>
        <taxon>Eggerthellales</taxon>
        <taxon>Eggerthellaceae</taxon>
        <taxon>Berryella</taxon>
    </lineage>
</organism>
<keyword evidence="4 7" id="KW-0067">ATP-binding</keyword>
<dbReference type="KEGG" id="cbac:JI75_05380"/>
<keyword evidence="6 7" id="KW-0315">Glutamine amidotransferase</keyword>
<comment type="catalytic activity">
    <reaction evidence="7">
        <text>hydrogenobyrinate + 2 L-glutamine + 2 ATP + 2 H2O = hydrogenobyrinate a,c-diamide + 2 L-glutamate + 2 ADP + 2 phosphate + 2 H(+)</text>
        <dbReference type="Rhea" id="RHEA:12544"/>
        <dbReference type="ChEBI" id="CHEBI:15377"/>
        <dbReference type="ChEBI" id="CHEBI:15378"/>
        <dbReference type="ChEBI" id="CHEBI:29985"/>
        <dbReference type="ChEBI" id="CHEBI:30616"/>
        <dbReference type="ChEBI" id="CHEBI:43474"/>
        <dbReference type="ChEBI" id="CHEBI:58359"/>
        <dbReference type="ChEBI" id="CHEBI:77873"/>
        <dbReference type="ChEBI" id="CHEBI:77874"/>
        <dbReference type="ChEBI" id="CHEBI:456216"/>
        <dbReference type="EC" id="6.3.5.9"/>
    </reaction>
</comment>
<evidence type="ECO:0000313" key="10">
    <source>
        <dbReference type="EMBL" id="AJC12183.1"/>
    </source>
</evidence>
<dbReference type="GO" id="GO:0043802">
    <property type="term" value="F:hydrogenobyrinic acid a,c-diamide synthase (glutamine-hydrolysing) activity"/>
    <property type="evidence" value="ECO:0007669"/>
    <property type="project" value="UniProtKB-UniRule"/>
</dbReference>
<feature type="active site" description="Nucleophile" evidence="7">
    <location>
        <position position="346"/>
    </location>
</feature>
<dbReference type="InterPro" id="IPR011698">
    <property type="entry name" value="GATase_3"/>
</dbReference>
<dbReference type="Pfam" id="PF01656">
    <property type="entry name" value="CbiA"/>
    <property type="match status" value="1"/>
</dbReference>
<gene>
    <name evidence="7" type="primary">cobB</name>
    <name evidence="10" type="ORF">JI75_05380</name>
</gene>
<dbReference type="InterPro" id="IPR027417">
    <property type="entry name" value="P-loop_NTPase"/>
</dbReference>
<dbReference type="GO" id="GO:0042242">
    <property type="term" value="F:cobyrinic acid a,c-diamide synthase activity"/>
    <property type="evidence" value="ECO:0007669"/>
    <property type="project" value="InterPro"/>
</dbReference>
<feature type="domain" description="CobB/CobQ-like glutamine amidotransferase" evidence="9">
    <location>
        <begin position="264"/>
        <end position="410"/>
    </location>
</feature>
<feature type="site" description="Increases nucleophilicity of active site Cys" evidence="7">
    <location>
        <position position="446"/>
    </location>
</feature>
<dbReference type="GO" id="GO:0009236">
    <property type="term" value="P:cobalamin biosynthetic process"/>
    <property type="evidence" value="ECO:0007669"/>
    <property type="project" value="UniProtKB-UniRule"/>
</dbReference>
<comment type="similarity">
    <text evidence="7">Belongs to the CobB/CbiA family.</text>
</comment>
<proteinExistence type="inferred from homology"/>
<dbReference type="AlphaFoldDB" id="A0A0A8B5V5"/>
<reference evidence="10 11" key="2">
    <citation type="journal article" date="2015" name="Genome Announc.">
        <title>Complete Genome Sequence of Coriobacteriaceae Strain 68-1-3, a Novel Mucus-Degrading Isolate from the Swine Intestinal Tract.</title>
        <authorList>
            <person name="Looft T."/>
            <person name="Bayles D.O."/>
            <person name="Alt D.P."/>
            <person name="Stanton T.B."/>
        </authorList>
    </citation>
    <scope>NUCLEOTIDE SEQUENCE [LARGE SCALE GENOMIC DNA]</scope>
    <source>
        <strain evidence="10 11">68-1-3</strain>
    </source>
</reference>
<sequence>MLVGISRLLVASTGSNVGKTSLTCGIIRALQRRGLSVAAFKNGPDYVDPLFLERVTGAAGRNLDLFLLGRDGVRASLARNARGCDIAVIEGAMGYYDGIATSDEASSWDLAVATSTPTVLVVDGRGRALSAAAEVRGFLGLRAPSNIASVIVNRCSDAFFPRMKQLIEDECGVAVAGYLPPLEDVGFDSRHLGLVPASEIAGIDAKIDRLADAVEAHVDVEGLIALANGAGALDVSGDGLPEGGRVAGGSTVRSDAPRFEGVSVAVASDEAFCFYYADALFALEQRGCTIRRFSPLSDPCLPADASGLYLGGGYPELHAARLEANASMRRSVREAASAGMPVIAECGGFMYLHEFIEDAQRNRFSGAGVIEGTAFPAGRSRRFGYANLHPHGDSLLFREGEAVRAHEFHYWDSDCAGADLTARKPRSDRSWECGHATPTMYAGFPHVNLCSDPRLANRFVEACARFSRRIGA</sequence>
<evidence type="ECO:0000256" key="3">
    <source>
        <dbReference type="ARBA" id="ARBA00022741"/>
    </source>
</evidence>
<dbReference type="EC" id="6.3.5.9" evidence="7"/>
<dbReference type="SUPFAM" id="SSF52540">
    <property type="entry name" value="P-loop containing nucleoside triphosphate hydrolases"/>
    <property type="match status" value="1"/>
</dbReference>
<dbReference type="STRING" id="1531429.JI75_05380"/>
<evidence type="ECO:0000256" key="5">
    <source>
        <dbReference type="ARBA" id="ARBA00022842"/>
    </source>
</evidence>
<keyword evidence="2 7" id="KW-0436">Ligase</keyword>
<dbReference type="NCBIfam" id="NF002204">
    <property type="entry name" value="PRK01077.1"/>
    <property type="match status" value="1"/>
</dbReference>
<dbReference type="CDD" id="cd03130">
    <property type="entry name" value="GATase1_CobB"/>
    <property type="match status" value="1"/>
</dbReference>
<dbReference type="RefSeq" id="WP_039689320.1">
    <property type="nucleotide sequence ID" value="NZ_CP009302.1"/>
</dbReference>
<evidence type="ECO:0000256" key="2">
    <source>
        <dbReference type="ARBA" id="ARBA00022598"/>
    </source>
</evidence>
<comment type="pathway">
    <text evidence="7">Cofactor biosynthesis; adenosylcobalamin biosynthesis; cob(II)yrinate a,c-diamide from precorrin-2 (aerobic route): step 9/10.</text>
</comment>
<dbReference type="PANTHER" id="PTHR43873:SF1">
    <property type="entry name" value="COBYRINATE A,C-DIAMIDE SYNTHASE"/>
    <property type="match status" value="1"/>
</dbReference>
<evidence type="ECO:0000259" key="8">
    <source>
        <dbReference type="Pfam" id="PF01656"/>
    </source>
</evidence>
<keyword evidence="11" id="KW-1185">Reference proteome</keyword>
<reference evidence="11" key="1">
    <citation type="submission" date="2014-08" db="EMBL/GenBank/DDBJ databases">
        <title>Coriobacteriaceae sp. complete genome.</title>
        <authorList>
            <person name="Looft T."/>
            <person name="Bayles D.O."/>
            <person name="Stanton T.B."/>
        </authorList>
    </citation>
    <scope>NUCLEOTIDE SEQUENCE [LARGE SCALE GENOMIC DNA]</scope>
    <source>
        <strain evidence="11">68-1-3</strain>
    </source>
</reference>